<keyword evidence="1" id="KW-0812">Transmembrane</keyword>
<sequence length="66" mass="7087">MGIILVWIVNGEGEKKNGWEGIKGERDRDGDGERGVLGREWGMKDVMLVLGAYAGVLGVFLGVAIV</sequence>
<dbReference type="Proteomes" id="UP000297280">
    <property type="component" value="Unassembled WGS sequence"/>
</dbReference>
<accession>A0A4Z1KBB9</accession>
<evidence type="ECO:0000313" key="3">
    <source>
        <dbReference type="Proteomes" id="UP000297280"/>
    </source>
</evidence>
<organism evidence="2 3">
    <name type="scientific">Botrytis porri</name>
    <dbReference type="NCBI Taxonomy" id="87229"/>
    <lineage>
        <taxon>Eukaryota</taxon>
        <taxon>Fungi</taxon>
        <taxon>Dikarya</taxon>
        <taxon>Ascomycota</taxon>
        <taxon>Pezizomycotina</taxon>
        <taxon>Leotiomycetes</taxon>
        <taxon>Helotiales</taxon>
        <taxon>Sclerotiniaceae</taxon>
        <taxon>Botrytis</taxon>
    </lineage>
</organism>
<feature type="transmembrane region" description="Helical" evidence="1">
    <location>
        <begin position="46"/>
        <end position="65"/>
    </location>
</feature>
<name>A0A4Z1KBB9_9HELO</name>
<keyword evidence="1" id="KW-1133">Transmembrane helix</keyword>
<keyword evidence="1" id="KW-0472">Membrane</keyword>
<evidence type="ECO:0000313" key="2">
    <source>
        <dbReference type="EMBL" id="TGO80822.1"/>
    </source>
</evidence>
<protein>
    <submittedName>
        <fullName evidence="2">Uncharacterized protein</fullName>
    </submittedName>
</protein>
<keyword evidence="3" id="KW-1185">Reference proteome</keyword>
<comment type="caution">
    <text evidence="2">The sequence shown here is derived from an EMBL/GenBank/DDBJ whole genome shotgun (WGS) entry which is preliminary data.</text>
</comment>
<dbReference type="AlphaFoldDB" id="A0A4Z1KBB9"/>
<evidence type="ECO:0000256" key="1">
    <source>
        <dbReference type="SAM" id="Phobius"/>
    </source>
</evidence>
<dbReference type="EMBL" id="PQXO01001670">
    <property type="protein sequence ID" value="TGO80822.1"/>
    <property type="molecule type" value="Genomic_DNA"/>
</dbReference>
<proteinExistence type="predicted"/>
<gene>
    <name evidence="2" type="ORF">BPOR_1680g00010</name>
</gene>
<reference evidence="2 3" key="1">
    <citation type="submission" date="2017-12" db="EMBL/GenBank/DDBJ databases">
        <title>Comparative genomics of Botrytis spp.</title>
        <authorList>
            <person name="Valero-Jimenez C.A."/>
            <person name="Tapia P."/>
            <person name="Veloso J."/>
            <person name="Silva-Moreno E."/>
            <person name="Staats M."/>
            <person name="Valdes J.H."/>
            <person name="Van Kan J.A.L."/>
        </authorList>
    </citation>
    <scope>NUCLEOTIDE SEQUENCE [LARGE SCALE GENOMIC DNA]</scope>
    <source>
        <strain evidence="2 3">MUCL3349</strain>
    </source>
</reference>